<keyword evidence="2" id="KW-0560">Oxidoreductase</keyword>
<name>A0ABV8HR08_9ACTN</name>
<dbReference type="PANTHER" id="PTHR42685:SF19">
    <property type="entry name" value="POSSIBLE OXIDOREDUCTASE"/>
    <property type="match status" value="1"/>
</dbReference>
<dbReference type="RefSeq" id="WP_386430301.1">
    <property type="nucleotide sequence ID" value="NZ_JBHSBB010000011.1"/>
</dbReference>
<dbReference type="InterPro" id="IPR050407">
    <property type="entry name" value="Geranylgeranyl_reductase"/>
</dbReference>
<feature type="domain" description="FAD-binding" evidence="1">
    <location>
        <begin position="3"/>
        <end position="277"/>
    </location>
</feature>
<dbReference type="Pfam" id="PF01494">
    <property type="entry name" value="FAD_binding_3"/>
    <property type="match status" value="1"/>
</dbReference>
<dbReference type="SUPFAM" id="SSF51905">
    <property type="entry name" value="FAD/NAD(P)-binding domain"/>
    <property type="match status" value="1"/>
</dbReference>
<comment type="caution">
    <text evidence="2">The sequence shown here is derived from an EMBL/GenBank/DDBJ whole genome shotgun (WGS) entry which is preliminary data.</text>
</comment>
<evidence type="ECO:0000313" key="3">
    <source>
        <dbReference type="Proteomes" id="UP001595765"/>
    </source>
</evidence>
<dbReference type="Gene3D" id="3.50.50.60">
    <property type="entry name" value="FAD/NAD(P)-binding domain"/>
    <property type="match status" value="1"/>
</dbReference>
<keyword evidence="3" id="KW-1185">Reference proteome</keyword>
<dbReference type="PANTHER" id="PTHR42685">
    <property type="entry name" value="GERANYLGERANYL DIPHOSPHATE REDUCTASE"/>
    <property type="match status" value="1"/>
</dbReference>
<organism evidence="2 3">
    <name type="scientific">Streptomyces polygonati</name>
    <dbReference type="NCBI Taxonomy" id="1617087"/>
    <lineage>
        <taxon>Bacteria</taxon>
        <taxon>Bacillati</taxon>
        <taxon>Actinomycetota</taxon>
        <taxon>Actinomycetes</taxon>
        <taxon>Kitasatosporales</taxon>
        <taxon>Streptomycetaceae</taxon>
        <taxon>Streptomyces</taxon>
    </lineage>
</organism>
<gene>
    <name evidence="2" type="ORF">ACFO3J_17160</name>
</gene>
<dbReference type="GO" id="GO:0016491">
    <property type="term" value="F:oxidoreductase activity"/>
    <property type="evidence" value="ECO:0007669"/>
    <property type="project" value="UniProtKB-KW"/>
</dbReference>
<sequence>MIDLLVAGGGPAGLATAIHAARAGLRVVVAEPRPGPVDKACGEGLMPGAVRALADLGVAVEGRALRGIRYVGPDHQAEAHFRTQQGRGVRRTELHSALSRRAAELGVEVVPLRIEAVRQDRDSVTAAGITARYLAAADGLHSPIRRSLQLGVRSDPRAARYGLRRHFAVPPWTDCVEVHWSAGAEAYVTPVGPGLVGVAVLTCDRAPFEEHLARFPRLAARLPLSAATPTRGAGPLRQRVRGRVAGRAMLVGDAAGYVDALTGEGISMALGAAAQLVRCVRADRPQDYDRAWRQVSRDYRVLTGSLLWLRARPRLAGRIVPTAARFPSVFAAAVNRLA</sequence>
<protein>
    <submittedName>
        <fullName evidence="2">NAD(P)/FAD-dependent oxidoreductase</fullName>
        <ecNumber evidence="2">1.-.-.-</ecNumber>
    </submittedName>
</protein>
<reference evidence="3" key="1">
    <citation type="journal article" date="2019" name="Int. J. Syst. Evol. Microbiol.">
        <title>The Global Catalogue of Microorganisms (GCM) 10K type strain sequencing project: providing services to taxonomists for standard genome sequencing and annotation.</title>
        <authorList>
            <consortium name="The Broad Institute Genomics Platform"/>
            <consortium name="The Broad Institute Genome Sequencing Center for Infectious Disease"/>
            <person name="Wu L."/>
            <person name="Ma J."/>
        </authorList>
    </citation>
    <scope>NUCLEOTIDE SEQUENCE [LARGE SCALE GENOMIC DNA]</scope>
    <source>
        <strain evidence="3">CGMCC 4.7237</strain>
    </source>
</reference>
<dbReference type="EMBL" id="JBHSBB010000011">
    <property type="protein sequence ID" value="MFC4033205.1"/>
    <property type="molecule type" value="Genomic_DNA"/>
</dbReference>
<dbReference type="InterPro" id="IPR002938">
    <property type="entry name" value="FAD-bd"/>
</dbReference>
<dbReference type="PRINTS" id="PR00420">
    <property type="entry name" value="RNGMNOXGNASE"/>
</dbReference>
<dbReference type="Proteomes" id="UP001595765">
    <property type="component" value="Unassembled WGS sequence"/>
</dbReference>
<dbReference type="EC" id="1.-.-.-" evidence="2"/>
<accession>A0ABV8HR08</accession>
<evidence type="ECO:0000259" key="1">
    <source>
        <dbReference type="Pfam" id="PF01494"/>
    </source>
</evidence>
<evidence type="ECO:0000313" key="2">
    <source>
        <dbReference type="EMBL" id="MFC4033205.1"/>
    </source>
</evidence>
<proteinExistence type="predicted"/>
<dbReference type="InterPro" id="IPR036188">
    <property type="entry name" value="FAD/NAD-bd_sf"/>
</dbReference>